<gene>
    <name evidence="2" type="ORF">I303_106228</name>
</gene>
<protein>
    <submittedName>
        <fullName evidence="2">Uncharacterized protein</fullName>
    </submittedName>
</protein>
<feature type="compositionally biased region" description="Polar residues" evidence="1">
    <location>
        <begin position="57"/>
        <end position="81"/>
    </location>
</feature>
<proteinExistence type="predicted"/>
<reference evidence="2" key="2">
    <citation type="submission" date="2024-02" db="EMBL/GenBank/DDBJ databases">
        <title>Comparative genomics of Cryptococcus and Kwoniella reveals pathogenesis evolution and contrasting modes of karyotype evolution via chromosome fusion or intercentromeric recombination.</title>
        <authorList>
            <person name="Coelho M.A."/>
            <person name="David-Palma M."/>
            <person name="Shea T."/>
            <person name="Bowers K."/>
            <person name="McGinley-Smith S."/>
            <person name="Mohammad A.W."/>
            <person name="Gnirke A."/>
            <person name="Yurkov A.M."/>
            <person name="Nowrousian M."/>
            <person name="Sun S."/>
            <person name="Cuomo C.A."/>
            <person name="Heitman J."/>
        </authorList>
    </citation>
    <scope>NUCLEOTIDE SEQUENCE</scope>
    <source>
        <strain evidence="2">CBS 10117</strain>
    </source>
</reference>
<organism evidence="2 3">
    <name type="scientific">Kwoniella dejecticola CBS 10117</name>
    <dbReference type="NCBI Taxonomy" id="1296121"/>
    <lineage>
        <taxon>Eukaryota</taxon>
        <taxon>Fungi</taxon>
        <taxon>Dikarya</taxon>
        <taxon>Basidiomycota</taxon>
        <taxon>Agaricomycotina</taxon>
        <taxon>Tremellomycetes</taxon>
        <taxon>Tremellales</taxon>
        <taxon>Cryptococcaceae</taxon>
        <taxon>Kwoniella</taxon>
    </lineage>
</organism>
<reference evidence="2" key="1">
    <citation type="submission" date="2013-07" db="EMBL/GenBank/DDBJ databases">
        <authorList>
            <consortium name="The Broad Institute Genome Sequencing Platform"/>
            <person name="Cuomo C."/>
            <person name="Litvintseva A."/>
            <person name="Chen Y."/>
            <person name="Heitman J."/>
            <person name="Sun S."/>
            <person name="Springer D."/>
            <person name="Dromer F."/>
            <person name="Young S.K."/>
            <person name="Zeng Q."/>
            <person name="Gargeya S."/>
            <person name="Fitzgerald M."/>
            <person name="Abouelleil A."/>
            <person name="Alvarado L."/>
            <person name="Berlin A.M."/>
            <person name="Chapman S.B."/>
            <person name="Dewar J."/>
            <person name="Goldberg J."/>
            <person name="Griggs A."/>
            <person name="Gujja S."/>
            <person name="Hansen M."/>
            <person name="Howarth C."/>
            <person name="Imamovic A."/>
            <person name="Larimer J."/>
            <person name="McCowan C."/>
            <person name="Murphy C."/>
            <person name="Pearson M."/>
            <person name="Priest M."/>
            <person name="Roberts A."/>
            <person name="Saif S."/>
            <person name="Shea T."/>
            <person name="Sykes S."/>
            <person name="Wortman J."/>
            <person name="Nusbaum C."/>
            <person name="Birren B."/>
        </authorList>
    </citation>
    <scope>NUCLEOTIDE SEQUENCE</scope>
    <source>
        <strain evidence="2">CBS 10117</strain>
    </source>
</reference>
<feature type="compositionally biased region" description="Low complexity" evidence="1">
    <location>
        <begin position="84"/>
        <end position="101"/>
    </location>
</feature>
<feature type="compositionally biased region" description="Basic residues" evidence="1">
    <location>
        <begin position="760"/>
        <end position="773"/>
    </location>
</feature>
<dbReference type="Proteomes" id="UP000078595">
    <property type="component" value="Chromosome 7"/>
</dbReference>
<feature type="compositionally biased region" description="Acidic residues" evidence="1">
    <location>
        <begin position="799"/>
        <end position="808"/>
    </location>
</feature>
<evidence type="ECO:0000256" key="1">
    <source>
        <dbReference type="SAM" id="MobiDB-lite"/>
    </source>
</evidence>
<dbReference type="KEGG" id="kdj:28969946"/>
<feature type="compositionally biased region" description="Polar residues" evidence="1">
    <location>
        <begin position="167"/>
        <end position="178"/>
    </location>
</feature>
<feature type="region of interest" description="Disordered" evidence="1">
    <location>
        <begin position="797"/>
        <end position="837"/>
    </location>
</feature>
<dbReference type="GeneID" id="28969946"/>
<feature type="compositionally biased region" description="Polar residues" evidence="1">
    <location>
        <begin position="244"/>
        <end position="255"/>
    </location>
</feature>
<feature type="compositionally biased region" description="Polar residues" evidence="1">
    <location>
        <begin position="303"/>
        <end position="328"/>
    </location>
</feature>
<feature type="compositionally biased region" description="Low complexity" evidence="1">
    <location>
        <begin position="256"/>
        <end position="270"/>
    </location>
</feature>
<name>A0AAJ8MJI4_9TREE</name>
<feature type="compositionally biased region" description="Low complexity" evidence="1">
    <location>
        <begin position="368"/>
        <end position="378"/>
    </location>
</feature>
<feature type="compositionally biased region" description="Low complexity" evidence="1">
    <location>
        <begin position="219"/>
        <end position="236"/>
    </location>
</feature>
<evidence type="ECO:0000313" key="3">
    <source>
        <dbReference type="Proteomes" id="UP000078595"/>
    </source>
</evidence>
<keyword evidence="3" id="KW-1185">Reference proteome</keyword>
<feature type="compositionally biased region" description="Low complexity" evidence="1">
    <location>
        <begin position="112"/>
        <end position="127"/>
    </location>
</feature>
<feature type="region of interest" description="Disordered" evidence="1">
    <location>
        <begin position="730"/>
        <end position="777"/>
    </location>
</feature>
<accession>A0AAJ8MJI4</accession>
<dbReference type="EMBL" id="CP144536">
    <property type="protein sequence ID" value="WWC63623.1"/>
    <property type="molecule type" value="Genomic_DNA"/>
</dbReference>
<sequence length="862" mass="91727">MNRQTSLFRQGDGIPGHKNWPEADTATDGQSAGAGAQGELEEELMDLDEDERPRDQSLLTNFGLSQDGTSTNVNNQQQGSVLRSPVAASSQSPFSASQHASVATDSPIRECSPTSTVNSNLNTSTDNQARVLASSPSFVHRNNHNTKVISPPDPQYNCTGTGHALDTPSSEADTCTYTQPFGGQSLPVSTSFSPFVSTSASLPRHPIPHSTPNNRPVPLRLASSTSASSSTASSVRSARRLNHSPYTVPQTAKLLSSSASSSSSPSMTPSGLVTVKDEPRTPVPLPSSPLFDIGVKEEPLEDVNTTPKRSFHSPSASRIASSPGSMSMSHRRGPRPDFPPRMIRTPSGNAIPNGPVGSSSDMRGLLTPQHSASSSSRQPPYPSPIPLISAPLSPPPGTGQSFTHPHPHLQQIRYHQSAPAVPLSAALPQPPTPNGNAAGKGKQSAYQVSLDEIPKDFVIKKLIQLASKYWYAPHSADCHIIVPIKRTSRSPAIPSTPRTAIPPLHQKHSTQPHVPQTANNAGLGLPTQPGDSFFGPSTSASAAASIQAAAQNASAAADGHNSQPDVLTSSVTTMEGMRDGNGARRGSLPGGNQLEQCLVFPLHKDYLTTQSVLFRTLLNSQAAHMANPPPRDEEGRLIFQSPVIRGAKVLPTRSDRPKALYVPLPDPSSFGVILHWLYWHDIDHFNHCLSKGLVTWQGVIRNIEYLSLDNEIKLLAGKWWKRWVRPTEATERRPSSGLGNGTGPKSASRPGSAVPPSLKSSHRSHHGKGKRRAFSTSAAAISAAAKRDKIASMMMNIDHDDDDDDDEGGFGGFGGHNDDDDEEDGGSDSGDEADDEDIIGAKKANVDGFADNVSLQLGALTY</sequence>
<feature type="compositionally biased region" description="Polar residues" evidence="1">
    <location>
        <begin position="346"/>
        <end position="361"/>
    </location>
</feature>
<feature type="region of interest" description="Disordered" evidence="1">
    <location>
        <begin position="1"/>
        <end position="178"/>
    </location>
</feature>
<dbReference type="RefSeq" id="XP_065825407.1">
    <property type="nucleotide sequence ID" value="XM_065969335.1"/>
</dbReference>
<feature type="region of interest" description="Disordered" evidence="1">
    <location>
        <begin position="423"/>
        <end position="443"/>
    </location>
</feature>
<dbReference type="AlphaFoldDB" id="A0AAJ8MJI4"/>
<feature type="compositionally biased region" description="Acidic residues" evidence="1">
    <location>
        <begin position="818"/>
        <end position="837"/>
    </location>
</feature>
<evidence type="ECO:0000313" key="2">
    <source>
        <dbReference type="EMBL" id="WWC63623.1"/>
    </source>
</evidence>
<feature type="region of interest" description="Disordered" evidence="1">
    <location>
        <begin position="194"/>
        <end position="406"/>
    </location>
</feature>
<feature type="compositionally biased region" description="Low complexity" evidence="1">
    <location>
        <begin position="23"/>
        <end position="38"/>
    </location>
</feature>
<feature type="compositionally biased region" description="Acidic residues" evidence="1">
    <location>
        <begin position="39"/>
        <end position="50"/>
    </location>
</feature>